<feature type="transmembrane region" description="Helical" evidence="8">
    <location>
        <begin position="196"/>
        <end position="218"/>
    </location>
</feature>
<sequence length="282" mass="29356">MEILWLFGAAFIASALGGVLGMASGIFIVPILTLFFHTSIHAAIGASIVSVIACSCASAAPFIRSRLTNIRLAILLETATTLGALSGVFLIGLVSTRFLYGLFTAVLLISARQMLARRREAVVDAAPSSDCLASRLRLHASYPESSSAERTYQVGNVPLGMSLMYGAGLISALLGIGSGVLKIPAMDAALRLPIKVSSATSNLMIGVTAAASAVAWYSRGEIDVNLAGPVALGSVVGALLGARLLMWLPAEKLRLFFVAVLILLAGQMLMSTFGIQFPGDLS</sequence>
<evidence type="ECO:0000256" key="4">
    <source>
        <dbReference type="ARBA" id="ARBA00022475"/>
    </source>
</evidence>
<feature type="transmembrane region" description="Helical" evidence="8">
    <location>
        <begin position="230"/>
        <end position="248"/>
    </location>
</feature>
<accession>A0A4P8YI96</accession>
<evidence type="ECO:0000256" key="2">
    <source>
        <dbReference type="ARBA" id="ARBA00009142"/>
    </source>
</evidence>
<keyword evidence="8" id="KW-0997">Cell inner membrane</keyword>
<dbReference type="PANTHER" id="PTHR30269:SF23">
    <property type="entry name" value="MEMBRANE TRANSPORTER PROTEIN YDHB-RELATED"/>
    <property type="match status" value="1"/>
</dbReference>
<gene>
    <name evidence="9" type="ORF">FEM41_12380</name>
</gene>
<dbReference type="Proteomes" id="UP000302163">
    <property type="component" value="Chromosome"/>
</dbReference>
<evidence type="ECO:0000256" key="6">
    <source>
        <dbReference type="ARBA" id="ARBA00022989"/>
    </source>
</evidence>
<evidence type="ECO:0000256" key="1">
    <source>
        <dbReference type="ARBA" id="ARBA00004651"/>
    </source>
</evidence>
<name>A0A4P8YI96_9ENTR</name>
<reference evidence="9 10" key="1">
    <citation type="submission" date="2019-05" db="EMBL/GenBank/DDBJ databases">
        <title>Complete genome sequence of Izhakiella calystegiae KSNA2, an endophyte isolated from beach morning glory (Calystegia soldanella).</title>
        <authorList>
            <person name="Jiang L."/>
            <person name="Jeong J.C."/>
            <person name="Kim C.Y."/>
            <person name="Kim D.H."/>
            <person name="Kim S.W."/>
            <person name="Lee j."/>
        </authorList>
    </citation>
    <scope>NUCLEOTIDE SEQUENCE [LARGE SCALE GENOMIC DNA]</scope>
    <source>
        <strain evidence="9 10">KSNA2</strain>
    </source>
</reference>
<dbReference type="InterPro" id="IPR002781">
    <property type="entry name" value="TM_pro_TauE-like"/>
</dbReference>
<dbReference type="EMBL" id="CP040428">
    <property type="protein sequence ID" value="QCT20391.1"/>
    <property type="molecule type" value="Genomic_DNA"/>
</dbReference>
<evidence type="ECO:0000256" key="3">
    <source>
        <dbReference type="ARBA" id="ARBA00022448"/>
    </source>
</evidence>
<comment type="similarity">
    <text evidence="2 8">Belongs to the 4-toluene sulfonate uptake permease (TSUP) (TC 2.A.102) family.</text>
</comment>
<evidence type="ECO:0000313" key="10">
    <source>
        <dbReference type="Proteomes" id="UP000302163"/>
    </source>
</evidence>
<keyword evidence="6 8" id="KW-1133">Transmembrane helix</keyword>
<keyword evidence="10" id="KW-1185">Reference proteome</keyword>
<protein>
    <recommendedName>
        <fullName evidence="8">Probable membrane transporter protein</fullName>
    </recommendedName>
</protein>
<evidence type="ECO:0000256" key="5">
    <source>
        <dbReference type="ARBA" id="ARBA00022692"/>
    </source>
</evidence>
<dbReference type="AlphaFoldDB" id="A0A4P8YI96"/>
<dbReference type="KEGG" id="izh:FEM41_12380"/>
<keyword evidence="5 8" id="KW-0812">Transmembrane</keyword>
<feature type="transmembrane region" description="Helical" evidence="8">
    <location>
        <begin position="42"/>
        <end position="63"/>
    </location>
</feature>
<proteinExistence type="inferred from homology"/>
<dbReference type="InterPro" id="IPR052017">
    <property type="entry name" value="TSUP"/>
</dbReference>
<feature type="transmembrane region" description="Helical" evidence="8">
    <location>
        <begin position="6"/>
        <end position="35"/>
    </location>
</feature>
<comment type="subcellular location">
    <subcellularLocation>
        <location evidence="8">Cell inner membrane</location>
        <topology evidence="8">Multi-pass membrane protein</topology>
    </subcellularLocation>
    <subcellularLocation>
        <location evidence="1">Cell membrane</location>
        <topology evidence="1">Multi-pass membrane protein</topology>
    </subcellularLocation>
</comment>
<keyword evidence="4 8" id="KW-1003">Cell membrane</keyword>
<keyword evidence="3" id="KW-0813">Transport</keyword>
<dbReference type="Pfam" id="PF01925">
    <property type="entry name" value="TauE"/>
    <property type="match status" value="1"/>
</dbReference>
<organism evidence="9 10">
    <name type="scientific">Jejubacter calystegiae</name>
    <dbReference type="NCBI Taxonomy" id="2579935"/>
    <lineage>
        <taxon>Bacteria</taxon>
        <taxon>Pseudomonadati</taxon>
        <taxon>Pseudomonadota</taxon>
        <taxon>Gammaproteobacteria</taxon>
        <taxon>Enterobacterales</taxon>
        <taxon>Enterobacteriaceae</taxon>
        <taxon>Jejubacter</taxon>
    </lineage>
</organism>
<feature type="transmembrane region" description="Helical" evidence="8">
    <location>
        <begin position="163"/>
        <end position="184"/>
    </location>
</feature>
<dbReference type="GO" id="GO:0005886">
    <property type="term" value="C:plasma membrane"/>
    <property type="evidence" value="ECO:0007669"/>
    <property type="project" value="UniProtKB-SubCell"/>
</dbReference>
<evidence type="ECO:0000256" key="7">
    <source>
        <dbReference type="ARBA" id="ARBA00023136"/>
    </source>
</evidence>
<evidence type="ECO:0000313" key="9">
    <source>
        <dbReference type="EMBL" id="QCT20391.1"/>
    </source>
</evidence>
<feature type="transmembrane region" description="Helical" evidence="8">
    <location>
        <begin position="69"/>
        <end position="91"/>
    </location>
</feature>
<dbReference type="RefSeq" id="WP_138096266.1">
    <property type="nucleotide sequence ID" value="NZ_CP040428.1"/>
</dbReference>
<dbReference type="PANTHER" id="PTHR30269">
    <property type="entry name" value="TRANSMEMBRANE PROTEIN YFCA"/>
    <property type="match status" value="1"/>
</dbReference>
<feature type="transmembrane region" description="Helical" evidence="8">
    <location>
        <begin position="255"/>
        <end position="277"/>
    </location>
</feature>
<dbReference type="OrthoDB" id="9777163at2"/>
<keyword evidence="7 8" id="KW-0472">Membrane</keyword>
<evidence type="ECO:0000256" key="8">
    <source>
        <dbReference type="RuleBase" id="RU363041"/>
    </source>
</evidence>